<protein>
    <recommendedName>
        <fullName evidence="5">Bacteriophage lambda head decoration protein D</fullName>
    </recommendedName>
</protein>
<reference evidence="2 3" key="1">
    <citation type="submission" date="2017-01" db="EMBL/GenBank/DDBJ databases">
        <authorList>
            <person name="Mah S.A."/>
            <person name="Swanson W.J."/>
            <person name="Moy G.W."/>
            <person name="Vacquier V.D."/>
        </authorList>
    </citation>
    <scope>NUCLEOTIDE SEQUENCE [LARGE SCALE GENOMIC DNA]</scope>
    <source>
        <strain evidence="2 3">NIO-1016</strain>
    </source>
</reference>
<name>A0A1N6WJ58_9BACI</name>
<evidence type="ECO:0000313" key="4">
    <source>
        <dbReference type="Proteomes" id="UP000215545"/>
    </source>
</evidence>
<accession>A0A1N6WJ58</accession>
<dbReference type="Proteomes" id="UP000215545">
    <property type="component" value="Unassembled WGS sequence"/>
</dbReference>
<sequence>MNLKPRIEQVSGQKEFLRNTVGMQWKTGGVTLDATAFTAGQYVKAGTAVFKDTATGLFKPVVDGATPTPATMEAACLTANDVKVIAGSNPIVGALVAGHPLEGKCTGVTTNFKEAVKGRIVFDL</sequence>
<keyword evidence="4" id="KW-1185">Reference proteome</keyword>
<dbReference type="OrthoDB" id="2720724at2"/>
<dbReference type="RefSeq" id="WP_045850520.1">
    <property type="nucleotide sequence ID" value="NZ_FTLX01000004.1"/>
</dbReference>
<dbReference type="Proteomes" id="UP000186385">
    <property type="component" value="Unassembled WGS sequence"/>
</dbReference>
<evidence type="ECO:0000313" key="2">
    <source>
        <dbReference type="EMBL" id="SIQ90074.1"/>
    </source>
</evidence>
<evidence type="ECO:0000313" key="3">
    <source>
        <dbReference type="Proteomes" id="UP000186385"/>
    </source>
</evidence>
<organism evidence="2 3">
    <name type="scientific">Domibacillus enclensis</name>
    <dbReference type="NCBI Taxonomy" id="1017273"/>
    <lineage>
        <taxon>Bacteria</taxon>
        <taxon>Bacillati</taxon>
        <taxon>Bacillota</taxon>
        <taxon>Bacilli</taxon>
        <taxon>Bacillales</taxon>
        <taxon>Bacillaceae</taxon>
        <taxon>Domibacillus</taxon>
    </lineage>
</organism>
<dbReference type="EMBL" id="FTLX01000004">
    <property type="protein sequence ID" value="SIQ90074.1"/>
    <property type="molecule type" value="Genomic_DNA"/>
</dbReference>
<reference evidence="4" key="2">
    <citation type="submission" date="2017-03" db="EMBL/GenBank/DDBJ databases">
        <title>Bacillus sp. V-88(T) DSM27956, whole genome shotgun sequencing project.</title>
        <authorList>
            <person name="Dastager S.G."/>
            <person name="Neurgaonkar P.S."/>
            <person name="Dharne M.S."/>
        </authorList>
    </citation>
    <scope>NUCLEOTIDE SEQUENCE [LARGE SCALE GENOMIC DNA]</scope>
    <source>
        <strain evidence="4">DSM 25145</strain>
    </source>
</reference>
<dbReference type="EMBL" id="MWSK01000004">
    <property type="protein sequence ID" value="OXS77950.1"/>
    <property type="molecule type" value="Genomic_DNA"/>
</dbReference>
<evidence type="ECO:0008006" key="5">
    <source>
        <dbReference type="Google" id="ProtNLM"/>
    </source>
</evidence>
<dbReference type="AlphaFoldDB" id="A0A1N6WJ58"/>
<gene>
    <name evidence="1" type="ORF">B1B05_10110</name>
    <name evidence="2" type="ORF">SAMN05443094_104183</name>
</gene>
<evidence type="ECO:0000313" key="1">
    <source>
        <dbReference type="EMBL" id="OXS77950.1"/>
    </source>
</evidence>
<reference evidence="1" key="3">
    <citation type="submission" date="2017-03" db="EMBL/GenBank/DDBJ databases">
        <authorList>
            <person name="Dastager S.G."/>
            <person name="Neurgaonkar P.S."/>
            <person name="Dharne M.S."/>
        </authorList>
    </citation>
    <scope>NUCLEOTIDE SEQUENCE</scope>
    <source>
        <strain evidence="1">DSM 25145</strain>
    </source>
</reference>
<dbReference type="STRING" id="1017273.SAMN05443094_104183"/>
<proteinExistence type="predicted"/>